<keyword evidence="1" id="KW-0812">Transmembrane</keyword>
<gene>
    <name evidence="2" type="ORF">SAMN05660662_2402</name>
</gene>
<feature type="transmembrane region" description="Helical" evidence="1">
    <location>
        <begin position="28"/>
        <end position="50"/>
    </location>
</feature>
<dbReference type="STRING" id="1550231.SAMN05660662_2402"/>
<dbReference type="EMBL" id="FNBT01000004">
    <property type="protein sequence ID" value="SDF50545.1"/>
    <property type="molecule type" value="Genomic_DNA"/>
</dbReference>
<reference evidence="3" key="1">
    <citation type="submission" date="2016-10" db="EMBL/GenBank/DDBJ databases">
        <authorList>
            <person name="Varghese N."/>
            <person name="Submissions S."/>
        </authorList>
    </citation>
    <scope>NUCLEOTIDE SEQUENCE [LARGE SCALE GENOMIC DNA]</scope>
    <source>
        <strain evidence="3">DSM 44268</strain>
    </source>
</reference>
<dbReference type="Proteomes" id="UP000199406">
    <property type="component" value="Unassembled WGS sequence"/>
</dbReference>
<keyword evidence="3" id="KW-1185">Reference proteome</keyword>
<name>A0A1G7LM26_9ACTN</name>
<proteinExistence type="predicted"/>
<protein>
    <submittedName>
        <fullName evidence="2">Uncharacterized protein</fullName>
    </submittedName>
</protein>
<evidence type="ECO:0000313" key="3">
    <source>
        <dbReference type="Proteomes" id="UP000199406"/>
    </source>
</evidence>
<dbReference type="OrthoDB" id="5186356at2"/>
<dbReference type="AlphaFoldDB" id="A0A1G7LM26"/>
<evidence type="ECO:0000256" key="1">
    <source>
        <dbReference type="SAM" id="Phobius"/>
    </source>
</evidence>
<organism evidence="2 3">
    <name type="scientific">Blastococcus aurantiacus</name>
    <dbReference type="NCBI Taxonomy" id="1550231"/>
    <lineage>
        <taxon>Bacteria</taxon>
        <taxon>Bacillati</taxon>
        <taxon>Actinomycetota</taxon>
        <taxon>Actinomycetes</taxon>
        <taxon>Geodermatophilales</taxon>
        <taxon>Geodermatophilaceae</taxon>
        <taxon>Blastococcus</taxon>
    </lineage>
</organism>
<evidence type="ECO:0000313" key="2">
    <source>
        <dbReference type="EMBL" id="SDF50545.1"/>
    </source>
</evidence>
<accession>A0A1G7LM26</accession>
<keyword evidence="1" id="KW-1133">Transmembrane helix</keyword>
<dbReference type="RefSeq" id="WP_091766553.1">
    <property type="nucleotide sequence ID" value="NZ_FNBT01000004.1"/>
</dbReference>
<sequence length="144" mass="15133">MTSTEGPFLYDDDPAPLHTGAPQRSGKILVFILGGTVIAAFLAVWASVALRGTPGEQATEVTGVFLAALAADDTETAHALLCEDERARLEPDEVAAAYVGEGSPEFGEPGRDGDKRLVPVQWEDGTTSEFTVIGEDGLRVCGID</sequence>
<keyword evidence="1" id="KW-0472">Membrane</keyword>